<dbReference type="Proteomes" id="UP001197093">
    <property type="component" value="Unassembled WGS sequence"/>
</dbReference>
<dbReference type="InterPro" id="IPR052337">
    <property type="entry name" value="SAT4-like"/>
</dbReference>
<dbReference type="PANTHER" id="PTHR33048:SF92">
    <property type="entry name" value="INTEGRAL MEMBRANE PROTEIN"/>
    <property type="match status" value="1"/>
</dbReference>
<feature type="transmembrane region" description="Helical" evidence="7">
    <location>
        <begin position="149"/>
        <end position="171"/>
    </location>
</feature>
<comment type="caution">
    <text evidence="9">The sequence shown here is derived from an EMBL/GenBank/DDBJ whole genome shotgun (WGS) entry which is preliminary data.</text>
</comment>
<keyword evidence="3 7" id="KW-1133">Transmembrane helix</keyword>
<evidence type="ECO:0000256" key="4">
    <source>
        <dbReference type="ARBA" id="ARBA00023136"/>
    </source>
</evidence>
<evidence type="ECO:0000259" key="8">
    <source>
        <dbReference type="Pfam" id="PF20684"/>
    </source>
</evidence>
<evidence type="ECO:0000256" key="7">
    <source>
        <dbReference type="SAM" id="Phobius"/>
    </source>
</evidence>
<dbReference type="InterPro" id="IPR049326">
    <property type="entry name" value="Rhodopsin_dom_fungi"/>
</dbReference>
<gene>
    <name evidence="9" type="ORF">NEMBOFW57_008994</name>
</gene>
<organism evidence="9 10">
    <name type="scientific">Staphylotrichum longicolle</name>
    <dbReference type="NCBI Taxonomy" id="669026"/>
    <lineage>
        <taxon>Eukaryota</taxon>
        <taxon>Fungi</taxon>
        <taxon>Dikarya</taxon>
        <taxon>Ascomycota</taxon>
        <taxon>Pezizomycotina</taxon>
        <taxon>Sordariomycetes</taxon>
        <taxon>Sordariomycetidae</taxon>
        <taxon>Sordariales</taxon>
        <taxon>Chaetomiaceae</taxon>
        <taxon>Staphylotrichum</taxon>
    </lineage>
</organism>
<keyword evidence="10" id="KW-1185">Reference proteome</keyword>
<name>A0AAD4HZD5_9PEZI</name>
<evidence type="ECO:0000256" key="2">
    <source>
        <dbReference type="ARBA" id="ARBA00022692"/>
    </source>
</evidence>
<accession>A0AAD4HZD5</accession>
<feature type="region of interest" description="Disordered" evidence="6">
    <location>
        <begin position="332"/>
        <end position="352"/>
    </location>
</feature>
<reference evidence="9" key="1">
    <citation type="submission" date="2023-02" db="EMBL/GenBank/DDBJ databases">
        <authorList>
            <person name="Palmer J.M."/>
        </authorList>
    </citation>
    <scope>NUCLEOTIDE SEQUENCE</scope>
    <source>
        <strain evidence="9">FW57</strain>
    </source>
</reference>
<dbReference type="AlphaFoldDB" id="A0AAD4HZD5"/>
<feature type="region of interest" description="Disordered" evidence="6">
    <location>
        <begin position="293"/>
        <end position="317"/>
    </location>
</feature>
<feature type="compositionally biased region" description="Low complexity" evidence="6">
    <location>
        <begin position="293"/>
        <end position="303"/>
    </location>
</feature>
<feature type="transmembrane region" description="Helical" evidence="7">
    <location>
        <begin position="229"/>
        <end position="250"/>
    </location>
</feature>
<dbReference type="EMBL" id="JAHCVI010000004">
    <property type="protein sequence ID" value="KAG7286683.1"/>
    <property type="molecule type" value="Genomic_DNA"/>
</dbReference>
<dbReference type="Pfam" id="PF20684">
    <property type="entry name" value="Fung_rhodopsin"/>
    <property type="match status" value="1"/>
</dbReference>
<evidence type="ECO:0000313" key="9">
    <source>
        <dbReference type="EMBL" id="KAG7286683.1"/>
    </source>
</evidence>
<evidence type="ECO:0000256" key="5">
    <source>
        <dbReference type="ARBA" id="ARBA00038359"/>
    </source>
</evidence>
<feature type="transmembrane region" description="Helical" evidence="7">
    <location>
        <begin position="191"/>
        <end position="217"/>
    </location>
</feature>
<sequence>MSQSQSQEVPLDELVDGLASIKRMAFKATVGTFFGLAILSVLARAAIRLRTRRTLSLDDYLLFGAAVFLSGATGLMYHICDNLYLSTAIRLDQTIVFRLGSDRLTDLVNNAVQQNHSFLIIAWTATFLVKFSFLAFFRQLTWNVAGMRRYYWAVVGITIVAWLFLITEPFILCSQFGFESLHCFEESKNLLYVSMTGLVTGLDALTDILIVSIPIMVLHTARIRTSQKAGLGVFLCLSLVMVVFSITRVSKISGASGVDVPWLFFWQFMEASIAVLMGSLTVFRTLLIAEGNKSKGSPGSPGEKAGGGRSPGKSPRSYYSFHHRIRLLGRRREHGDLESQDGSGLPEIPSATMTGLRTFIRRNHRDPGLETGAMLTAISQHSTLADEEGLVQKIKDKDDKVKEEVRQVTPLMSPQTQRDPPIAYHYPQIWRPQPNANPRLTPVQGSANQDTVWSGQSTHISQASIGGTTLHERREV</sequence>
<keyword evidence="2 7" id="KW-0812">Transmembrane</keyword>
<evidence type="ECO:0000313" key="10">
    <source>
        <dbReference type="Proteomes" id="UP001197093"/>
    </source>
</evidence>
<keyword evidence="4 7" id="KW-0472">Membrane</keyword>
<feature type="transmembrane region" description="Helical" evidence="7">
    <location>
        <begin position="117"/>
        <end position="137"/>
    </location>
</feature>
<evidence type="ECO:0000256" key="3">
    <source>
        <dbReference type="ARBA" id="ARBA00022989"/>
    </source>
</evidence>
<comment type="similarity">
    <text evidence="5">Belongs to the SAT4 family.</text>
</comment>
<comment type="subcellular location">
    <subcellularLocation>
        <location evidence="1">Membrane</location>
        <topology evidence="1">Multi-pass membrane protein</topology>
    </subcellularLocation>
</comment>
<feature type="region of interest" description="Disordered" evidence="6">
    <location>
        <begin position="434"/>
        <end position="476"/>
    </location>
</feature>
<feature type="compositionally biased region" description="Polar residues" evidence="6">
    <location>
        <begin position="434"/>
        <end position="467"/>
    </location>
</feature>
<evidence type="ECO:0000256" key="6">
    <source>
        <dbReference type="SAM" id="MobiDB-lite"/>
    </source>
</evidence>
<dbReference type="GO" id="GO:0016020">
    <property type="term" value="C:membrane"/>
    <property type="evidence" value="ECO:0007669"/>
    <property type="project" value="UniProtKB-SubCell"/>
</dbReference>
<dbReference type="PANTHER" id="PTHR33048">
    <property type="entry name" value="PTH11-LIKE INTEGRAL MEMBRANE PROTEIN (AFU_ORTHOLOGUE AFUA_5G11245)"/>
    <property type="match status" value="1"/>
</dbReference>
<protein>
    <recommendedName>
        <fullName evidence="8">Rhodopsin domain-containing protein</fullName>
    </recommendedName>
</protein>
<proteinExistence type="inferred from homology"/>
<feature type="domain" description="Rhodopsin" evidence="8">
    <location>
        <begin position="43"/>
        <end position="287"/>
    </location>
</feature>
<feature type="transmembrane region" description="Helical" evidence="7">
    <location>
        <begin position="59"/>
        <end position="79"/>
    </location>
</feature>
<feature type="transmembrane region" description="Helical" evidence="7">
    <location>
        <begin position="24"/>
        <end position="47"/>
    </location>
</feature>
<evidence type="ECO:0000256" key="1">
    <source>
        <dbReference type="ARBA" id="ARBA00004141"/>
    </source>
</evidence>
<feature type="transmembrane region" description="Helical" evidence="7">
    <location>
        <begin position="262"/>
        <end position="287"/>
    </location>
</feature>